<evidence type="ECO:0000313" key="5">
    <source>
        <dbReference type="EMBL" id="GHB96398.1"/>
    </source>
</evidence>
<dbReference type="Proteomes" id="UP000642829">
    <property type="component" value="Unassembled WGS sequence"/>
</dbReference>
<feature type="chain" id="PRO_5035190066" description="Type II/III secretion system secretin-like domain-containing protein" evidence="3">
    <location>
        <begin position="33"/>
        <end position="923"/>
    </location>
</feature>
<evidence type="ECO:0000256" key="3">
    <source>
        <dbReference type="SAM" id="SignalP"/>
    </source>
</evidence>
<feature type="signal peptide" evidence="3">
    <location>
        <begin position="1"/>
        <end position="32"/>
    </location>
</feature>
<keyword evidence="3" id="KW-0732">Signal</keyword>
<feature type="region of interest" description="Disordered" evidence="2">
    <location>
        <begin position="497"/>
        <end position="522"/>
    </location>
</feature>
<organism evidence="5 6">
    <name type="scientific">Cerasicoccus arenae</name>
    <dbReference type="NCBI Taxonomy" id="424488"/>
    <lineage>
        <taxon>Bacteria</taxon>
        <taxon>Pseudomonadati</taxon>
        <taxon>Verrucomicrobiota</taxon>
        <taxon>Opitutia</taxon>
        <taxon>Puniceicoccales</taxon>
        <taxon>Cerasicoccaceae</taxon>
        <taxon>Cerasicoccus</taxon>
    </lineage>
</organism>
<dbReference type="PANTHER" id="PTHR30604:SF1">
    <property type="entry name" value="DNA UTILIZATION PROTEIN HOFQ"/>
    <property type="match status" value="1"/>
</dbReference>
<feature type="compositionally biased region" description="Low complexity" evidence="2">
    <location>
        <begin position="497"/>
        <end position="516"/>
    </location>
</feature>
<dbReference type="RefSeq" id="WP_189512569.1">
    <property type="nucleotide sequence ID" value="NZ_BMXG01000005.1"/>
</dbReference>
<dbReference type="Pfam" id="PF00263">
    <property type="entry name" value="Secretin"/>
    <property type="match status" value="1"/>
</dbReference>
<proteinExistence type="inferred from homology"/>
<dbReference type="PANTHER" id="PTHR30604">
    <property type="entry name" value="PROTEIN TRANSPORT PROTEIN HOFQ"/>
    <property type="match status" value="1"/>
</dbReference>
<comment type="caution">
    <text evidence="5">The sequence shown here is derived from an EMBL/GenBank/DDBJ whole genome shotgun (WGS) entry which is preliminary data.</text>
</comment>
<accession>A0A8J3GCT3</accession>
<protein>
    <recommendedName>
        <fullName evidence="4">Type II/III secretion system secretin-like domain-containing protein</fullName>
    </recommendedName>
</protein>
<sequence length="923" mass="98878">MKRLRKLHRFASTFAVAALIASALLSMTEVHAQSSETQEKIRLMATALRAREAGDLAAAKANLEDLLRINPDDQNVQRLLASVNKDIERLGTGQPTIYGQAANVTNFEPGDVTFTDTTTVVPITNDDGTEVTTEVLLTGGGDVDLLMAAAASEQQKAVAQGQQAMADASVLIENGRADEADAILEAAQNSIPESTSTEFVLEDIRNMRGDIILAAGEEALDDNNVTAALAALQAYRDTLGDDERLASFEKQVKKLQMNPWRQDPGLISPDYVAKVEAVDNILVTARAMMLYGDYPGAQAKLREVEARDAMNPAAKALQMEIMQQLQKSAWLDHAKTRDQMLEEVARGWQRPQVYELEGPAVVVDGVAPVLKKLRSIYIPRVSFSGVPLSRVIETLSELSVEYDPDVNAEEKNRGVNIVLLNTGGADPLVNITLRSLSLDRILDFATESVGYTWDISDETVIVSKGDTGGNVRLETEFFPIARSVIIRLTGGGNSGGASSAVSDPFSAPSAPTGPSSGDDEESLRNFFTRAGVDFNEPGASLAFDGTQLIVTQTPKNLEKMRNILRRYDQTKQVEIEAKFLDVIQGNLDELGFNWSVKSASGRNSFSTDNQTLDNIFSINTQDSNISIDTTSTNPITGITNTVTKNVSAGAPDIPNAIDLGALGGVMGSFMGVIQGVDVNLTVNALQRQEGSDLLSAPKLTVLSGRTAQIVVAQELRYPENYGDIEAEVSQSGSSLSVSGSSSAAVAITAGTPQDFSVRNVGVEMEVTPTVEENDNISLKLEPRVTEFEGFVEYGGPSIAIAGGTTVTVPSGFFQPIFSTREVRTEVTIFDGATVVIGGLTREEIKTIEDKVPVLGDIPFLGRLFQNKGETAQKRNLLIFVTANLISPGGSPARQSIGTVEANSLFQSPVVVTPGGGVSRAIRE</sequence>
<dbReference type="AlphaFoldDB" id="A0A8J3GCT3"/>
<dbReference type="EMBL" id="BMXG01000005">
    <property type="protein sequence ID" value="GHB96398.1"/>
    <property type="molecule type" value="Genomic_DNA"/>
</dbReference>
<dbReference type="InterPro" id="IPR004846">
    <property type="entry name" value="T2SS/T3SS_dom"/>
</dbReference>
<dbReference type="GO" id="GO:0009306">
    <property type="term" value="P:protein secretion"/>
    <property type="evidence" value="ECO:0007669"/>
    <property type="project" value="InterPro"/>
</dbReference>
<evidence type="ECO:0000256" key="2">
    <source>
        <dbReference type="SAM" id="MobiDB-lite"/>
    </source>
</evidence>
<reference evidence="5" key="2">
    <citation type="submission" date="2020-09" db="EMBL/GenBank/DDBJ databases">
        <authorList>
            <person name="Sun Q."/>
            <person name="Kim S."/>
        </authorList>
    </citation>
    <scope>NUCLEOTIDE SEQUENCE</scope>
    <source>
        <strain evidence="5">KCTC 12870</strain>
    </source>
</reference>
<evidence type="ECO:0000259" key="4">
    <source>
        <dbReference type="Pfam" id="PF00263"/>
    </source>
</evidence>
<dbReference type="InterPro" id="IPR051808">
    <property type="entry name" value="Type_IV_pilus_biogenesis"/>
</dbReference>
<gene>
    <name evidence="5" type="ORF">GCM10007047_10280</name>
</gene>
<reference evidence="5" key="1">
    <citation type="journal article" date="2014" name="Int. J. Syst. Evol. Microbiol.">
        <title>Complete genome sequence of Corynebacterium casei LMG S-19264T (=DSM 44701T), isolated from a smear-ripened cheese.</title>
        <authorList>
            <consortium name="US DOE Joint Genome Institute (JGI-PGF)"/>
            <person name="Walter F."/>
            <person name="Albersmeier A."/>
            <person name="Kalinowski J."/>
            <person name="Ruckert C."/>
        </authorList>
    </citation>
    <scope>NUCLEOTIDE SEQUENCE</scope>
    <source>
        <strain evidence="5">KCTC 12870</strain>
    </source>
</reference>
<keyword evidence="6" id="KW-1185">Reference proteome</keyword>
<evidence type="ECO:0000256" key="1">
    <source>
        <dbReference type="RuleBase" id="RU004003"/>
    </source>
</evidence>
<evidence type="ECO:0000313" key="6">
    <source>
        <dbReference type="Proteomes" id="UP000642829"/>
    </source>
</evidence>
<name>A0A8J3GCT3_9BACT</name>
<comment type="similarity">
    <text evidence="1">Belongs to the bacterial secretin family.</text>
</comment>
<feature type="domain" description="Type II/III secretion system secretin-like" evidence="4">
    <location>
        <begin position="684"/>
        <end position="885"/>
    </location>
</feature>